<evidence type="ECO:0000256" key="1">
    <source>
        <dbReference type="ARBA" id="ARBA00001698"/>
    </source>
</evidence>
<evidence type="ECO:0000256" key="13">
    <source>
        <dbReference type="ARBA" id="ARBA00022989"/>
    </source>
</evidence>
<dbReference type="EC" id="2.7.7.41" evidence="6 18"/>
<comment type="similarity">
    <text evidence="5 18">Belongs to the CDS family.</text>
</comment>
<evidence type="ECO:0000256" key="15">
    <source>
        <dbReference type="ARBA" id="ARBA00023136"/>
    </source>
</evidence>
<evidence type="ECO:0000256" key="19">
    <source>
        <dbReference type="SAM" id="Phobius"/>
    </source>
</evidence>
<evidence type="ECO:0000256" key="4">
    <source>
        <dbReference type="ARBA" id="ARBA00005189"/>
    </source>
</evidence>
<evidence type="ECO:0000256" key="12">
    <source>
        <dbReference type="ARBA" id="ARBA00022695"/>
    </source>
</evidence>
<dbReference type="InterPro" id="IPR000374">
    <property type="entry name" value="PC_trans"/>
</dbReference>
<keyword evidence="16" id="KW-0594">Phospholipid biosynthesis</keyword>
<evidence type="ECO:0000256" key="9">
    <source>
        <dbReference type="ARBA" id="ARBA00022516"/>
    </source>
</evidence>
<comment type="pathway">
    <text evidence="3 18">Phospholipid metabolism; CDP-diacylglycerol biosynthesis; CDP-diacylglycerol from sn-glycerol 3-phosphate: step 3/3.</text>
</comment>
<feature type="transmembrane region" description="Helical" evidence="19">
    <location>
        <begin position="245"/>
        <end position="268"/>
    </location>
</feature>
<dbReference type="AlphaFoldDB" id="A0A7L4UN22"/>
<keyword evidence="15 19" id="KW-0472">Membrane</keyword>
<feature type="transmembrane region" description="Helical" evidence="19">
    <location>
        <begin position="205"/>
        <end position="224"/>
    </location>
</feature>
<evidence type="ECO:0000256" key="3">
    <source>
        <dbReference type="ARBA" id="ARBA00005119"/>
    </source>
</evidence>
<evidence type="ECO:0000256" key="17">
    <source>
        <dbReference type="ARBA" id="ARBA00023264"/>
    </source>
</evidence>
<dbReference type="GO" id="GO:0016024">
    <property type="term" value="P:CDP-diacylglycerol biosynthetic process"/>
    <property type="evidence" value="ECO:0007669"/>
    <property type="project" value="UniProtKB-UniPathway"/>
</dbReference>
<keyword evidence="14" id="KW-0443">Lipid metabolism</keyword>
<reference evidence="20 21" key="1">
    <citation type="submission" date="2018-05" db="EMBL/GenBank/DDBJ databases">
        <title>Genomic Encyclopedia of Type Strains, Phase IV (KMG-IV): sequencing the most valuable type-strain genomes for metagenomic binning, comparative biology and taxonomic classification.</title>
        <authorList>
            <person name="Goeker M."/>
        </authorList>
    </citation>
    <scope>NUCLEOTIDE SEQUENCE [LARGE SCALE GENOMIC DNA]</scope>
    <source>
        <strain evidence="20 21">DSM 28579</strain>
    </source>
</reference>
<feature type="transmembrane region" description="Helical" evidence="19">
    <location>
        <begin position="56"/>
        <end position="76"/>
    </location>
</feature>
<keyword evidence="11 18" id="KW-0812">Transmembrane</keyword>
<dbReference type="EMBL" id="QENZ01000005">
    <property type="protein sequence ID" value="PVX49875.1"/>
    <property type="molecule type" value="Genomic_DNA"/>
</dbReference>
<feature type="transmembrane region" description="Helical" evidence="19">
    <location>
        <begin position="138"/>
        <end position="162"/>
    </location>
</feature>
<dbReference type="PANTHER" id="PTHR46382:SF1">
    <property type="entry name" value="PHOSPHATIDATE CYTIDYLYLTRANSFERASE"/>
    <property type="match status" value="1"/>
</dbReference>
<dbReference type="UniPathway" id="UPA00557">
    <property type="reaction ID" value="UER00614"/>
</dbReference>
<accession>A0A7L4UN22</accession>
<evidence type="ECO:0000256" key="10">
    <source>
        <dbReference type="ARBA" id="ARBA00022679"/>
    </source>
</evidence>
<keyword evidence="9" id="KW-0444">Lipid biosynthesis</keyword>
<comment type="pathway">
    <text evidence="4">Lipid metabolism.</text>
</comment>
<keyword evidence="8" id="KW-1003">Cell membrane</keyword>
<feature type="transmembrane region" description="Helical" evidence="19">
    <location>
        <begin position="32"/>
        <end position="49"/>
    </location>
</feature>
<dbReference type="Proteomes" id="UP000251835">
    <property type="component" value="Unassembled WGS sequence"/>
</dbReference>
<feature type="transmembrane region" description="Helical" evidence="19">
    <location>
        <begin position="82"/>
        <end position="100"/>
    </location>
</feature>
<keyword evidence="17" id="KW-1208">Phospholipid metabolism</keyword>
<keyword evidence="21" id="KW-1185">Reference proteome</keyword>
<dbReference type="PROSITE" id="PS01315">
    <property type="entry name" value="CDS"/>
    <property type="match status" value="1"/>
</dbReference>
<dbReference type="GO" id="GO:0004605">
    <property type="term" value="F:phosphatidate cytidylyltransferase activity"/>
    <property type="evidence" value="ECO:0007669"/>
    <property type="project" value="UniProtKB-EC"/>
</dbReference>
<keyword evidence="10 18" id="KW-0808">Transferase</keyword>
<evidence type="ECO:0000256" key="14">
    <source>
        <dbReference type="ARBA" id="ARBA00023098"/>
    </source>
</evidence>
<evidence type="ECO:0000256" key="11">
    <source>
        <dbReference type="ARBA" id="ARBA00022692"/>
    </source>
</evidence>
<feature type="transmembrane region" description="Helical" evidence="19">
    <location>
        <begin position="107"/>
        <end position="132"/>
    </location>
</feature>
<dbReference type="RefSeq" id="WP_116496738.1">
    <property type="nucleotide sequence ID" value="NZ_QENZ01000005.1"/>
</dbReference>
<evidence type="ECO:0000313" key="21">
    <source>
        <dbReference type="Proteomes" id="UP000251835"/>
    </source>
</evidence>
<evidence type="ECO:0000256" key="6">
    <source>
        <dbReference type="ARBA" id="ARBA00012487"/>
    </source>
</evidence>
<keyword evidence="12 18" id="KW-0548">Nucleotidyltransferase</keyword>
<evidence type="ECO:0000256" key="16">
    <source>
        <dbReference type="ARBA" id="ARBA00023209"/>
    </source>
</evidence>
<sequence>MNKALLKRIVFGLLFSITIILSVLFYKETFFAVFFLILLLAMREFYLIAKLAGAMPLSWLGIITGATVFSSGYMHSSFKDAYWMYFIILELSLVLICEIFRETKTTVLNIGSLFSGILYIALPLTIIQYLFYIEYNPYLILSIFFIIWANDSGAYIIGSLFGKHKLAPKISPNKTWEGAIGGALSSLTLGYFLPEKLLNFPIYERLILVIVIIVFSTLGDLFQSKLKRSVNIKDSGKILPGHGGILDRIDSMLFAFPAVFVYLGIIGYETF</sequence>
<gene>
    <name evidence="20" type="ORF">C7377_1513</name>
</gene>
<comment type="caution">
    <text evidence="20">The sequence shown here is derived from an EMBL/GenBank/DDBJ whole genome shotgun (WGS) entry which is preliminary data.</text>
</comment>
<keyword evidence="13 19" id="KW-1133">Transmembrane helix</keyword>
<dbReference type="PANTHER" id="PTHR46382">
    <property type="entry name" value="PHOSPHATIDATE CYTIDYLYLTRANSFERASE"/>
    <property type="match status" value="1"/>
</dbReference>
<evidence type="ECO:0000256" key="5">
    <source>
        <dbReference type="ARBA" id="ARBA00010185"/>
    </source>
</evidence>
<comment type="subcellular location">
    <subcellularLocation>
        <location evidence="2">Cell membrane</location>
        <topology evidence="2">Multi-pass membrane protein</topology>
    </subcellularLocation>
</comment>
<protein>
    <recommendedName>
        <fullName evidence="7 18">Phosphatidate cytidylyltransferase</fullName>
        <ecNumber evidence="6 18">2.7.7.41</ecNumber>
    </recommendedName>
</protein>
<organism evidence="20 21">
    <name type="scientific">Balneicella halophila</name>
    <dbReference type="NCBI Taxonomy" id="1537566"/>
    <lineage>
        <taxon>Bacteria</taxon>
        <taxon>Pseudomonadati</taxon>
        <taxon>Bacteroidota</taxon>
        <taxon>Bacteroidia</taxon>
        <taxon>Bacteroidales</taxon>
        <taxon>Balneicellaceae</taxon>
        <taxon>Balneicella</taxon>
    </lineage>
</organism>
<comment type="catalytic activity">
    <reaction evidence="1 18">
        <text>a 1,2-diacyl-sn-glycero-3-phosphate + CTP + H(+) = a CDP-1,2-diacyl-sn-glycerol + diphosphate</text>
        <dbReference type="Rhea" id="RHEA:16229"/>
        <dbReference type="ChEBI" id="CHEBI:15378"/>
        <dbReference type="ChEBI" id="CHEBI:33019"/>
        <dbReference type="ChEBI" id="CHEBI:37563"/>
        <dbReference type="ChEBI" id="CHEBI:58332"/>
        <dbReference type="ChEBI" id="CHEBI:58608"/>
        <dbReference type="EC" id="2.7.7.41"/>
    </reaction>
</comment>
<evidence type="ECO:0000313" key="20">
    <source>
        <dbReference type="EMBL" id="PVX49875.1"/>
    </source>
</evidence>
<evidence type="ECO:0000256" key="8">
    <source>
        <dbReference type="ARBA" id="ARBA00022475"/>
    </source>
</evidence>
<feature type="transmembrane region" description="Helical" evidence="19">
    <location>
        <begin position="9"/>
        <end position="26"/>
    </location>
</feature>
<name>A0A7L4UN22_BALHA</name>
<evidence type="ECO:0000256" key="7">
    <source>
        <dbReference type="ARBA" id="ARBA00019373"/>
    </source>
</evidence>
<evidence type="ECO:0000256" key="2">
    <source>
        <dbReference type="ARBA" id="ARBA00004651"/>
    </source>
</evidence>
<evidence type="ECO:0000256" key="18">
    <source>
        <dbReference type="RuleBase" id="RU003938"/>
    </source>
</evidence>
<proteinExistence type="inferred from homology"/>
<dbReference type="OrthoDB" id="9799199at2"/>
<dbReference type="GO" id="GO:0005886">
    <property type="term" value="C:plasma membrane"/>
    <property type="evidence" value="ECO:0007669"/>
    <property type="project" value="UniProtKB-SubCell"/>
</dbReference>
<dbReference type="Pfam" id="PF01148">
    <property type="entry name" value="CTP_transf_1"/>
    <property type="match status" value="1"/>
</dbReference>